<proteinExistence type="predicted"/>
<dbReference type="Proteomes" id="UP001153269">
    <property type="component" value="Unassembled WGS sequence"/>
</dbReference>
<evidence type="ECO:0000313" key="3">
    <source>
        <dbReference type="Proteomes" id="UP001153269"/>
    </source>
</evidence>
<evidence type="ECO:0000313" key="2">
    <source>
        <dbReference type="EMBL" id="CAB1443322.1"/>
    </source>
</evidence>
<sequence>MEGLHQCEASSLDPHEDKRRDRVPWRLDPAGGGDLALGSCSVVLYYILNAIKKRLQSVSSTAGGNLANAGAGDRLSPQQSAAALSHDGEIEISAAKELEYKAA</sequence>
<feature type="compositionally biased region" description="Low complexity" evidence="1">
    <location>
        <begin position="62"/>
        <end position="72"/>
    </location>
</feature>
<evidence type="ECO:0000256" key="1">
    <source>
        <dbReference type="SAM" id="MobiDB-lite"/>
    </source>
</evidence>
<dbReference type="EMBL" id="CADEAL010003057">
    <property type="protein sequence ID" value="CAB1443322.1"/>
    <property type="molecule type" value="Genomic_DNA"/>
</dbReference>
<protein>
    <submittedName>
        <fullName evidence="2">Uncharacterized protein</fullName>
    </submittedName>
</protein>
<gene>
    <name evidence="2" type="ORF">PLEPLA_LOCUS31038</name>
</gene>
<feature type="region of interest" description="Disordered" evidence="1">
    <location>
        <begin position="62"/>
        <end position="86"/>
    </location>
</feature>
<reference evidence="2" key="1">
    <citation type="submission" date="2020-03" db="EMBL/GenBank/DDBJ databases">
        <authorList>
            <person name="Weist P."/>
        </authorList>
    </citation>
    <scope>NUCLEOTIDE SEQUENCE</scope>
</reference>
<organism evidence="2 3">
    <name type="scientific">Pleuronectes platessa</name>
    <name type="common">European plaice</name>
    <dbReference type="NCBI Taxonomy" id="8262"/>
    <lineage>
        <taxon>Eukaryota</taxon>
        <taxon>Metazoa</taxon>
        <taxon>Chordata</taxon>
        <taxon>Craniata</taxon>
        <taxon>Vertebrata</taxon>
        <taxon>Euteleostomi</taxon>
        <taxon>Actinopterygii</taxon>
        <taxon>Neopterygii</taxon>
        <taxon>Teleostei</taxon>
        <taxon>Neoteleostei</taxon>
        <taxon>Acanthomorphata</taxon>
        <taxon>Carangaria</taxon>
        <taxon>Pleuronectiformes</taxon>
        <taxon>Pleuronectoidei</taxon>
        <taxon>Pleuronectidae</taxon>
        <taxon>Pleuronectes</taxon>
    </lineage>
</organism>
<accession>A0A9N7YZD8</accession>
<keyword evidence="3" id="KW-1185">Reference proteome</keyword>
<feature type="region of interest" description="Disordered" evidence="1">
    <location>
        <begin position="1"/>
        <end position="27"/>
    </location>
</feature>
<feature type="compositionally biased region" description="Basic and acidic residues" evidence="1">
    <location>
        <begin position="13"/>
        <end position="25"/>
    </location>
</feature>
<dbReference type="AlphaFoldDB" id="A0A9N7YZD8"/>
<comment type="caution">
    <text evidence="2">The sequence shown here is derived from an EMBL/GenBank/DDBJ whole genome shotgun (WGS) entry which is preliminary data.</text>
</comment>
<name>A0A9N7YZD8_PLEPL</name>